<evidence type="ECO:0000256" key="6">
    <source>
        <dbReference type="ARBA" id="ARBA00022692"/>
    </source>
</evidence>
<dbReference type="Gene3D" id="1.20.5.1040">
    <property type="entry name" value="Sensor protein qsec"/>
    <property type="match status" value="1"/>
</dbReference>
<keyword evidence="4" id="KW-0597">Phosphoprotein</keyword>
<dbReference type="InterPro" id="IPR013727">
    <property type="entry name" value="2CSK_N"/>
</dbReference>
<dbReference type="InterPro" id="IPR003660">
    <property type="entry name" value="HAMP_dom"/>
</dbReference>
<dbReference type="InterPro" id="IPR003594">
    <property type="entry name" value="HATPase_dom"/>
</dbReference>
<evidence type="ECO:0000256" key="5">
    <source>
        <dbReference type="ARBA" id="ARBA00022679"/>
    </source>
</evidence>
<dbReference type="GO" id="GO:0005524">
    <property type="term" value="F:ATP binding"/>
    <property type="evidence" value="ECO:0007669"/>
    <property type="project" value="UniProtKB-KW"/>
</dbReference>
<dbReference type="RefSeq" id="WP_045774247.1">
    <property type="nucleotide sequence ID" value="NZ_LAJY01000017.1"/>
</dbReference>
<comment type="catalytic activity">
    <reaction evidence="1">
        <text>ATP + protein L-histidine = ADP + protein N-phospho-L-histidine.</text>
        <dbReference type="EC" id="2.7.13.3"/>
    </reaction>
</comment>
<comment type="subcellular location">
    <subcellularLocation>
        <location evidence="2">Membrane</location>
        <topology evidence="2">Multi-pass membrane protein</topology>
    </subcellularLocation>
</comment>
<dbReference type="CDD" id="cd00082">
    <property type="entry name" value="HisKA"/>
    <property type="match status" value="1"/>
</dbReference>
<reference evidence="15 16" key="1">
    <citation type="submission" date="2015-03" db="EMBL/GenBank/DDBJ databases">
        <title>Draft genome sequence of Elstera litoralis.</title>
        <authorList>
            <person name="Rahalkar M.C."/>
            <person name="Dhakephalkar P.K."/>
            <person name="Pore S.D."/>
            <person name="Arora P."/>
            <person name="Kapse N.G."/>
            <person name="Pandit P.S."/>
        </authorList>
    </citation>
    <scope>NUCLEOTIDE SEQUENCE [LARGE SCALE GENOMIC DNA]</scope>
    <source>
        <strain evidence="15 16">Dia-1</strain>
    </source>
</reference>
<evidence type="ECO:0000256" key="11">
    <source>
        <dbReference type="ARBA" id="ARBA00023012"/>
    </source>
</evidence>
<evidence type="ECO:0000256" key="1">
    <source>
        <dbReference type="ARBA" id="ARBA00000085"/>
    </source>
</evidence>
<dbReference type="EC" id="2.7.13.3" evidence="3"/>
<dbReference type="PANTHER" id="PTHR45436:SF14">
    <property type="entry name" value="SENSOR PROTEIN QSEC"/>
    <property type="match status" value="1"/>
</dbReference>
<dbReference type="InterPro" id="IPR036890">
    <property type="entry name" value="HATPase_C_sf"/>
</dbReference>
<dbReference type="SMART" id="SM00388">
    <property type="entry name" value="HisKA"/>
    <property type="match status" value="1"/>
</dbReference>
<feature type="domain" description="Histidine kinase" evidence="13">
    <location>
        <begin position="233"/>
        <end position="442"/>
    </location>
</feature>
<evidence type="ECO:0000256" key="9">
    <source>
        <dbReference type="ARBA" id="ARBA00022840"/>
    </source>
</evidence>
<dbReference type="GO" id="GO:0005886">
    <property type="term" value="C:plasma membrane"/>
    <property type="evidence" value="ECO:0007669"/>
    <property type="project" value="TreeGrafter"/>
</dbReference>
<dbReference type="GO" id="GO:0000155">
    <property type="term" value="F:phosphorelay sensor kinase activity"/>
    <property type="evidence" value="ECO:0007669"/>
    <property type="project" value="InterPro"/>
</dbReference>
<gene>
    <name evidence="15" type="ORF">VZ95_01145</name>
</gene>
<dbReference type="Pfam" id="PF08521">
    <property type="entry name" value="2CSK_N"/>
    <property type="match status" value="1"/>
</dbReference>
<feature type="transmembrane region" description="Helical" evidence="12">
    <location>
        <begin position="151"/>
        <end position="172"/>
    </location>
</feature>
<evidence type="ECO:0000259" key="13">
    <source>
        <dbReference type="PROSITE" id="PS50109"/>
    </source>
</evidence>
<dbReference type="PROSITE" id="PS50109">
    <property type="entry name" value="HIS_KIN"/>
    <property type="match status" value="1"/>
</dbReference>
<dbReference type="Pfam" id="PF02518">
    <property type="entry name" value="HATPase_c"/>
    <property type="match status" value="1"/>
</dbReference>
<evidence type="ECO:0000313" key="15">
    <source>
        <dbReference type="EMBL" id="KJV11010.1"/>
    </source>
</evidence>
<evidence type="ECO:0000256" key="8">
    <source>
        <dbReference type="ARBA" id="ARBA00022777"/>
    </source>
</evidence>
<proteinExistence type="predicted"/>
<dbReference type="SUPFAM" id="SSF55874">
    <property type="entry name" value="ATPase domain of HSP90 chaperone/DNA topoisomerase II/histidine kinase"/>
    <property type="match status" value="1"/>
</dbReference>
<keyword evidence="5" id="KW-0808">Transferase</keyword>
<keyword evidence="8" id="KW-0418">Kinase</keyword>
<dbReference type="InterPro" id="IPR050428">
    <property type="entry name" value="TCS_sensor_his_kinase"/>
</dbReference>
<dbReference type="PATRIC" id="fig|552518.3.peg.739"/>
<dbReference type="SUPFAM" id="SSF47384">
    <property type="entry name" value="Homodimeric domain of signal transducing histidine kinase"/>
    <property type="match status" value="1"/>
</dbReference>
<evidence type="ECO:0000259" key="14">
    <source>
        <dbReference type="PROSITE" id="PS50885"/>
    </source>
</evidence>
<keyword evidence="12" id="KW-0472">Membrane</keyword>
<keyword evidence="6 12" id="KW-0812">Transmembrane</keyword>
<evidence type="ECO:0000256" key="2">
    <source>
        <dbReference type="ARBA" id="ARBA00004141"/>
    </source>
</evidence>
<protein>
    <recommendedName>
        <fullName evidence="3">histidine kinase</fullName>
        <ecNumber evidence="3">2.7.13.3</ecNumber>
    </recommendedName>
</protein>
<dbReference type="InterPro" id="IPR005467">
    <property type="entry name" value="His_kinase_dom"/>
</dbReference>
<evidence type="ECO:0000256" key="4">
    <source>
        <dbReference type="ARBA" id="ARBA00022553"/>
    </source>
</evidence>
<feature type="transmembrane region" description="Helical" evidence="12">
    <location>
        <begin position="12"/>
        <end position="33"/>
    </location>
</feature>
<comment type="caution">
    <text evidence="15">The sequence shown here is derived from an EMBL/GenBank/DDBJ whole genome shotgun (WGS) entry which is preliminary data.</text>
</comment>
<evidence type="ECO:0000256" key="12">
    <source>
        <dbReference type="SAM" id="Phobius"/>
    </source>
</evidence>
<dbReference type="PANTHER" id="PTHR45436">
    <property type="entry name" value="SENSOR HISTIDINE KINASE YKOH"/>
    <property type="match status" value="1"/>
</dbReference>
<accession>A0A0F3IW80</accession>
<dbReference type="InterPro" id="IPR003661">
    <property type="entry name" value="HisK_dim/P_dom"/>
</dbReference>
<dbReference type="OrthoDB" id="9809766at2"/>
<evidence type="ECO:0000256" key="3">
    <source>
        <dbReference type="ARBA" id="ARBA00012438"/>
    </source>
</evidence>
<organism evidence="15 16">
    <name type="scientific">Elstera litoralis</name>
    <dbReference type="NCBI Taxonomy" id="552518"/>
    <lineage>
        <taxon>Bacteria</taxon>
        <taxon>Pseudomonadati</taxon>
        <taxon>Pseudomonadota</taxon>
        <taxon>Alphaproteobacteria</taxon>
        <taxon>Rhodospirillales</taxon>
        <taxon>Rhodospirillaceae</taxon>
        <taxon>Elstera</taxon>
    </lineage>
</organism>
<dbReference type="PROSITE" id="PS50885">
    <property type="entry name" value="HAMP"/>
    <property type="match status" value="1"/>
</dbReference>
<dbReference type="Gene3D" id="1.10.287.130">
    <property type="match status" value="1"/>
</dbReference>
<dbReference type="Pfam" id="PF00512">
    <property type="entry name" value="HisKA"/>
    <property type="match status" value="1"/>
</dbReference>
<dbReference type="SMART" id="SM00387">
    <property type="entry name" value="HATPase_c"/>
    <property type="match status" value="1"/>
</dbReference>
<keyword evidence="10 12" id="KW-1133">Transmembrane helix</keyword>
<dbReference type="EMBL" id="LAJY01000017">
    <property type="protein sequence ID" value="KJV11010.1"/>
    <property type="molecule type" value="Genomic_DNA"/>
</dbReference>
<evidence type="ECO:0000256" key="10">
    <source>
        <dbReference type="ARBA" id="ARBA00022989"/>
    </source>
</evidence>
<name>A0A0F3IW80_9PROT</name>
<keyword evidence="7" id="KW-0547">Nucleotide-binding</keyword>
<dbReference type="Proteomes" id="UP000033774">
    <property type="component" value="Unassembled WGS sequence"/>
</dbReference>
<evidence type="ECO:0000256" key="7">
    <source>
        <dbReference type="ARBA" id="ARBA00022741"/>
    </source>
</evidence>
<evidence type="ECO:0000313" key="16">
    <source>
        <dbReference type="Proteomes" id="UP000033774"/>
    </source>
</evidence>
<dbReference type="Gene3D" id="3.30.565.10">
    <property type="entry name" value="Histidine kinase-like ATPase, C-terminal domain"/>
    <property type="match status" value="1"/>
</dbReference>
<keyword evidence="9" id="KW-0067">ATP-binding</keyword>
<dbReference type="AlphaFoldDB" id="A0A0F3IW80"/>
<keyword evidence="16" id="KW-1185">Reference proteome</keyword>
<feature type="domain" description="HAMP" evidence="14">
    <location>
        <begin position="173"/>
        <end position="225"/>
    </location>
</feature>
<sequence>MSVYSLQRRLSFGLTLMTLAFWGVATLISMLIVRHELDEAFDSALQETAQRILPLAVESLYQSAPTDAVKHISTLRPHGEYLTYLVRDAAGKILLSSHDADPAGFPLLPVEGFHDAPKLRIYSEAGVSRSVFIEVAEPLAHRQEAAWEASLGLLMPLLALIPTSLGAVWWGVRRALAPVRQLRAEIERRDDADLSPIEGLLLPVEVFPLVGAVNRLMQRLNLALTSERSFTANSAHELRTPIAGALAQTQRLKTEAPPGALRARAEQVEQSLQRLAHLAEKLMQLARAEAGLFLPPEPQDLLPLVPHILEEIARAEGTGARVQVRVDATVHLRARVDADAFALILRNLLENALKHSPPGSPVDLHLTEGAVHVRNHGPVLSAETLAGLKARFARGATASSGTGLGLAIAEAIATGIGGRLDLLSPATGWADGVEAVLSLPAV</sequence>
<dbReference type="InterPro" id="IPR036097">
    <property type="entry name" value="HisK_dim/P_sf"/>
</dbReference>
<keyword evidence="11" id="KW-0902">Two-component regulatory system</keyword>